<dbReference type="Gene3D" id="2.60.120.1440">
    <property type="match status" value="1"/>
</dbReference>
<name>A0ABW5VKV5_9FLAO</name>
<dbReference type="PANTHER" id="PTHR30273">
    <property type="entry name" value="PERIPLASMIC SIGNAL SENSOR AND SIGMA FACTOR ACTIVATOR FECR-RELATED"/>
    <property type="match status" value="1"/>
</dbReference>
<feature type="domain" description="FecR protein" evidence="2">
    <location>
        <begin position="176"/>
        <end position="267"/>
    </location>
</feature>
<keyword evidence="1" id="KW-0472">Membrane</keyword>
<dbReference type="RefSeq" id="WP_251806164.1">
    <property type="nucleotide sequence ID" value="NZ_CP166679.1"/>
</dbReference>
<dbReference type="InterPro" id="IPR012373">
    <property type="entry name" value="Ferrdict_sens_TM"/>
</dbReference>
<comment type="caution">
    <text evidence="4">The sequence shown here is derived from an EMBL/GenBank/DDBJ whole genome shotgun (WGS) entry which is preliminary data.</text>
</comment>
<keyword evidence="1" id="KW-1133">Transmembrane helix</keyword>
<evidence type="ECO:0000313" key="4">
    <source>
        <dbReference type="EMBL" id="MFD2790955.1"/>
    </source>
</evidence>
<reference evidence="5" key="1">
    <citation type="journal article" date="2019" name="Int. J. Syst. Evol. Microbiol.">
        <title>The Global Catalogue of Microorganisms (GCM) 10K type strain sequencing project: providing services to taxonomists for standard genome sequencing and annotation.</title>
        <authorList>
            <consortium name="The Broad Institute Genomics Platform"/>
            <consortium name="The Broad Institute Genome Sequencing Center for Infectious Disease"/>
            <person name="Wu L."/>
            <person name="Ma J."/>
        </authorList>
    </citation>
    <scope>NUCLEOTIDE SEQUENCE [LARGE SCALE GENOMIC DNA]</scope>
    <source>
        <strain evidence="5">KCTC 52924</strain>
    </source>
</reference>
<protein>
    <submittedName>
        <fullName evidence="4">FecR family protein</fullName>
    </submittedName>
</protein>
<gene>
    <name evidence="4" type="ORF">ACFS1K_14360</name>
</gene>
<dbReference type="Pfam" id="PF04773">
    <property type="entry name" value="FecR"/>
    <property type="match status" value="1"/>
</dbReference>
<feature type="domain" description="Protein FecR C-terminal" evidence="3">
    <location>
        <begin position="309"/>
        <end position="374"/>
    </location>
</feature>
<keyword evidence="1" id="KW-0812">Transmembrane</keyword>
<evidence type="ECO:0000256" key="1">
    <source>
        <dbReference type="SAM" id="Phobius"/>
    </source>
</evidence>
<dbReference type="PANTHER" id="PTHR30273:SF2">
    <property type="entry name" value="PROTEIN FECR"/>
    <property type="match status" value="1"/>
</dbReference>
<organism evidence="4 5">
    <name type="scientific">Arenibacter antarcticus</name>
    <dbReference type="NCBI Taxonomy" id="2040469"/>
    <lineage>
        <taxon>Bacteria</taxon>
        <taxon>Pseudomonadati</taxon>
        <taxon>Bacteroidota</taxon>
        <taxon>Flavobacteriia</taxon>
        <taxon>Flavobacteriales</taxon>
        <taxon>Flavobacteriaceae</taxon>
        <taxon>Arenibacter</taxon>
    </lineage>
</organism>
<dbReference type="Gene3D" id="3.55.50.30">
    <property type="match status" value="1"/>
</dbReference>
<dbReference type="InterPro" id="IPR006860">
    <property type="entry name" value="FecR"/>
</dbReference>
<evidence type="ECO:0000313" key="5">
    <source>
        <dbReference type="Proteomes" id="UP001597532"/>
    </source>
</evidence>
<feature type="transmembrane region" description="Helical" evidence="1">
    <location>
        <begin position="91"/>
        <end position="108"/>
    </location>
</feature>
<dbReference type="InterPro" id="IPR032508">
    <property type="entry name" value="FecR_C"/>
</dbReference>
<evidence type="ECO:0000259" key="2">
    <source>
        <dbReference type="Pfam" id="PF04773"/>
    </source>
</evidence>
<dbReference type="EMBL" id="JBHUOK010000032">
    <property type="protein sequence ID" value="MFD2790955.1"/>
    <property type="molecule type" value="Genomic_DNA"/>
</dbReference>
<dbReference type="Pfam" id="PF16344">
    <property type="entry name" value="FecR_C"/>
    <property type="match status" value="1"/>
</dbReference>
<evidence type="ECO:0000259" key="3">
    <source>
        <dbReference type="Pfam" id="PF16344"/>
    </source>
</evidence>
<dbReference type="Proteomes" id="UP001597532">
    <property type="component" value="Unassembled WGS sequence"/>
</dbReference>
<keyword evidence="5" id="KW-1185">Reference proteome</keyword>
<proteinExistence type="predicted"/>
<accession>A0ABW5VKV5</accession>
<sequence>MKIKEFLTNKHFIVWMLTKDSAGAKYWEEHLKRNPGDKANFSQAKLEFRKTYFKEEFLTANEKEAIYQRLLKTNTKKPKSIRKYFGKKTKYAIAATLAILVSIGLYYYPYSSPTEPTNIIVDYIPNQENVRLISGDNQYSFDTNTVFKISEDGIINEEGENFKTGSAALNTLIVPYGKRSELVLSDGSKVWINSGSKLKFPTNFSDNHRTILLEGEIYIEVAENKSKPFTVKTPKFKVDVFGTTFNVNAYSDSFTSDDRVVLVEGSVGIETKDGRKTRMAPGESLQLTTQNLIKERVDVDRYISWKNGYLIFNDTPMEKVLLELSRYYNITFSEESKKLSGQTCTGKIYLSNNVSNVIETLSTLTDRSFTIKHN</sequence>